<feature type="region of interest" description="Disordered" evidence="2">
    <location>
        <begin position="44"/>
        <end position="94"/>
    </location>
</feature>
<dbReference type="InterPro" id="IPR002502">
    <property type="entry name" value="Amidase_domain"/>
</dbReference>
<feature type="compositionally biased region" description="Basic and acidic residues" evidence="2">
    <location>
        <begin position="142"/>
        <end position="158"/>
    </location>
</feature>
<dbReference type="Proteomes" id="UP000092598">
    <property type="component" value="Chromosome"/>
</dbReference>
<organism evidence="4 5">
    <name type="scientific">Streptomyces lincolnensis</name>
    <dbReference type="NCBI Taxonomy" id="1915"/>
    <lineage>
        <taxon>Bacteria</taxon>
        <taxon>Bacillati</taxon>
        <taxon>Actinomycetota</taxon>
        <taxon>Actinomycetes</taxon>
        <taxon>Kitasatosporales</taxon>
        <taxon>Streptomycetaceae</taxon>
        <taxon>Streptomyces</taxon>
    </lineage>
</organism>
<dbReference type="SUPFAM" id="SSF55846">
    <property type="entry name" value="N-acetylmuramoyl-L-alanine amidase-like"/>
    <property type="match status" value="1"/>
</dbReference>
<feature type="compositionally biased region" description="Low complexity" evidence="2">
    <location>
        <begin position="194"/>
        <end position="210"/>
    </location>
</feature>
<evidence type="ECO:0000256" key="1">
    <source>
        <dbReference type="ARBA" id="ARBA00007553"/>
    </source>
</evidence>
<comment type="similarity">
    <text evidence="1">Belongs to the N-acetylmuramoyl-L-alanine amidase 2 family.</text>
</comment>
<gene>
    <name evidence="4" type="ORF">SLINC_3445</name>
</gene>
<name>A0A1B1MAL4_STRLN</name>
<evidence type="ECO:0000313" key="5">
    <source>
        <dbReference type="Proteomes" id="UP000092598"/>
    </source>
</evidence>
<dbReference type="STRING" id="1915.SLINC_3445"/>
<dbReference type="EMBL" id="CP016438">
    <property type="protein sequence ID" value="ANS65669.1"/>
    <property type="molecule type" value="Genomic_DNA"/>
</dbReference>
<sequence length="528" mass="55772">MRGLLASSIGVTCAAALALPLTPPATAAHAPVGASVSATAARPVSTAAARPAPARPAEAEPARKGSAPTLPGGTQSLPLAPRTHDRTLGPATEQGLFRQDVRHFSLVGVIWDDPDVELHGRVQVRTRAAGTDVWSGWQDVETHNADHAADPDTAERTSGRVRGATAPLWVGDSDGVEVRVRAETESRTEDTARGPRTATPTTPLPAGLRLELVDPGQEPPPQDPAAQDPAAPDPAAPDLAVEEPSVQRALAVTAPRHTASHHIAPRHIAPTAEPAEALAAVDASAVNIELSAPLGATEIPALDRQATERELLALRDGELTPAQRAKPYIGPRPRIVTRRGWGADEKLREKKFVYTKKVKAAFVHHTASGNGYRCAQASSVIRGIYRYHVKSMGWRDVGYNFLVDKCGNIYEGRAGGVAKPVLGAHTLGFNTNSMGIAVLGSHGGTKPPAATVKAIARLTAWKLGLHGANPRGKTYLKSGGGNLYRKGKNVRLNVISGHRDGFATECPGWQLYRKLGTTRTTAARLQGR</sequence>
<dbReference type="SMART" id="SM00701">
    <property type="entry name" value="PGRP"/>
    <property type="match status" value="1"/>
</dbReference>
<keyword evidence="3" id="KW-0732">Signal</keyword>
<dbReference type="AlphaFoldDB" id="A0A1B1MAL4"/>
<evidence type="ECO:0000313" key="4">
    <source>
        <dbReference type="EMBL" id="ANS65669.1"/>
    </source>
</evidence>
<dbReference type="PANTHER" id="PTHR11022">
    <property type="entry name" value="PEPTIDOGLYCAN RECOGNITION PROTEIN"/>
    <property type="match status" value="1"/>
</dbReference>
<dbReference type="Pfam" id="PF01510">
    <property type="entry name" value="Amidase_2"/>
    <property type="match status" value="1"/>
</dbReference>
<accession>A0A1B1MAL4</accession>
<evidence type="ECO:0000256" key="2">
    <source>
        <dbReference type="SAM" id="MobiDB-lite"/>
    </source>
</evidence>
<evidence type="ECO:0000256" key="3">
    <source>
        <dbReference type="SAM" id="SignalP"/>
    </source>
</evidence>
<dbReference type="PANTHER" id="PTHR11022:SF41">
    <property type="entry name" value="PEPTIDOGLYCAN-RECOGNITION PROTEIN LC-RELATED"/>
    <property type="match status" value="1"/>
</dbReference>
<dbReference type="RefSeq" id="WP_067433836.1">
    <property type="nucleotide sequence ID" value="NZ_CP016438.1"/>
</dbReference>
<dbReference type="SMART" id="SM00644">
    <property type="entry name" value="Ami_2"/>
    <property type="match status" value="1"/>
</dbReference>
<dbReference type="GO" id="GO:0008270">
    <property type="term" value="F:zinc ion binding"/>
    <property type="evidence" value="ECO:0007669"/>
    <property type="project" value="InterPro"/>
</dbReference>
<dbReference type="CDD" id="cd06583">
    <property type="entry name" value="PGRP"/>
    <property type="match status" value="1"/>
</dbReference>
<protein>
    <submittedName>
        <fullName evidence="4">Secreted protein</fullName>
    </submittedName>
</protein>
<reference evidence="4 5" key="1">
    <citation type="submission" date="2016-07" db="EMBL/GenBank/DDBJ databases">
        <title>Enhancement of antibiotic productionsby engineered nitrateutilization in actinobacteria.</title>
        <authorList>
            <person name="Meng S.C."/>
        </authorList>
    </citation>
    <scope>NUCLEOTIDE SEQUENCE [LARGE SCALE GENOMIC DNA]</scope>
    <source>
        <strain evidence="4 5">NRRL 2936</strain>
    </source>
</reference>
<dbReference type="KEGG" id="sls:SLINC_3445"/>
<feature type="signal peptide" evidence="3">
    <location>
        <begin position="1"/>
        <end position="27"/>
    </location>
</feature>
<dbReference type="GO" id="GO:0009253">
    <property type="term" value="P:peptidoglycan catabolic process"/>
    <property type="evidence" value="ECO:0007669"/>
    <property type="project" value="InterPro"/>
</dbReference>
<dbReference type="GO" id="GO:0008745">
    <property type="term" value="F:N-acetylmuramoyl-L-alanine amidase activity"/>
    <property type="evidence" value="ECO:0007669"/>
    <property type="project" value="InterPro"/>
</dbReference>
<feature type="compositionally biased region" description="Low complexity" evidence="2">
    <location>
        <begin position="44"/>
        <end position="56"/>
    </location>
</feature>
<dbReference type="Gene3D" id="3.40.80.10">
    <property type="entry name" value="Peptidoglycan recognition protein-like"/>
    <property type="match status" value="1"/>
</dbReference>
<feature type="chain" id="PRO_5043792054" evidence="3">
    <location>
        <begin position="28"/>
        <end position="528"/>
    </location>
</feature>
<dbReference type="PATRIC" id="fig|1915.4.peg.3781"/>
<feature type="region of interest" description="Disordered" evidence="2">
    <location>
        <begin position="142"/>
        <end position="238"/>
    </location>
</feature>
<dbReference type="InterPro" id="IPR015510">
    <property type="entry name" value="PGRP"/>
</dbReference>
<feature type="compositionally biased region" description="Basic and acidic residues" evidence="2">
    <location>
        <begin position="176"/>
        <end position="193"/>
    </location>
</feature>
<dbReference type="InterPro" id="IPR006619">
    <property type="entry name" value="PGRP_domain_met/bac"/>
</dbReference>
<dbReference type="InterPro" id="IPR036505">
    <property type="entry name" value="Amidase/PGRP_sf"/>
</dbReference>
<proteinExistence type="inferred from homology"/>
<keyword evidence="5" id="KW-1185">Reference proteome</keyword>